<accession>A0ABU0HUN6</accession>
<proteinExistence type="predicted"/>
<reference evidence="2 3" key="1">
    <citation type="submission" date="2023-07" db="EMBL/GenBank/DDBJ databases">
        <title>Genomic Encyclopedia of Type Strains, Phase IV (KMG-IV): sequencing the most valuable type-strain genomes for metagenomic binning, comparative biology and taxonomic classification.</title>
        <authorList>
            <person name="Goeker M."/>
        </authorList>
    </citation>
    <scope>NUCLEOTIDE SEQUENCE [LARGE SCALE GENOMIC DNA]</scope>
    <source>
        <strain evidence="2 3">DSM 19013</strain>
    </source>
</reference>
<protein>
    <submittedName>
        <fullName evidence="2">Uncharacterized protein</fullName>
    </submittedName>
</protein>
<dbReference type="Proteomes" id="UP001231124">
    <property type="component" value="Unassembled WGS sequence"/>
</dbReference>
<evidence type="ECO:0000256" key="1">
    <source>
        <dbReference type="SAM" id="Phobius"/>
    </source>
</evidence>
<name>A0ABU0HUN6_9HYPH</name>
<keyword evidence="1" id="KW-0472">Membrane</keyword>
<gene>
    <name evidence="2" type="ORF">QO012_000511</name>
</gene>
<evidence type="ECO:0000313" key="3">
    <source>
        <dbReference type="Proteomes" id="UP001231124"/>
    </source>
</evidence>
<keyword evidence="1" id="KW-0812">Transmembrane</keyword>
<feature type="transmembrane region" description="Helical" evidence="1">
    <location>
        <begin position="61"/>
        <end position="89"/>
    </location>
</feature>
<keyword evidence="1" id="KW-1133">Transmembrane helix</keyword>
<sequence length="168" mass="18369">MPDKTSGSAPSPAGEADEVAHATGIRRRTFIRHCVLTPVVCVWTLYGALRLSAVEGVFASIAFRALSLTFFIGFSFLLMKSVVNFVQLLMHYGMCKDFGFLNAGQKHDMVSALSAALYANLVSVANVSQIFYADKAWVLLAVETVIWLCVEWRFRARMFPAGVAAGPV</sequence>
<organism evidence="2 3">
    <name type="scientific">Methylobacterium aerolatum</name>
    <dbReference type="NCBI Taxonomy" id="418708"/>
    <lineage>
        <taxon>Bacteria</taxon>
        <taxon>Pseudomonadati</taxon>
        <taxon>Pseudomonadota</taxon>
        <taxon>Alphaproteobacteria</taxon>
        <taxon>Hyphomicrobiales</taxon>
        <taxon>Methylobacteriaceae</taxon>
        <taxon>Methylobacterium</taxon>
    </lineage>
</organism>
<evidence type="ECO:0000313" key="2">
    <source>
        <dbReference type="EMBL" id="MDQ0446033.1"/>
    </source>
</evidence>
<dbReference type="RefSeq" id="WP_238203350.1">
    <property type="nucleotide sequence ID" value="NZ_BPQE01000013.1"/>
</dbReference>
<feature type="transmembrane region" description="Helical" evidence="1">
    <location>
        <begin position="110"/>
        <end position="131"/>
    </location>
</feature>
<feature type="transmembrane region" description="Helical" evidence="1">
    <location>
        <begin position="30"/>
        <end position="49"/>
    </location>
</feature>
<comment type="caution">
    <text evidence="2">The sequence shown here is derived from an EMBL/GenBank/DDBJ whole genome shotgun (WGS) entry which is preliminary data.</text>
</comment>
<keyword evidence="3" id="KW-1185">Reference proteome</keyword>
<dbReference type="EMBL" id="JAUSVP010000001">
    <property type="protein sequence ID" value="MDQ0446033.1"/>
    <property type="molecule type" value="Genomic_DNA"/>
</dbReference>